<keyword evidence="1" id="KW-0732">Signal</keyword>
<dbReference type="Pfam" id="PF03893">
    <property type="entry name" value="Lipase3_N"/>
    <property type="match status" value="1"/>
</dbReference>
<reference evidence="3 4" key="1">
    <citation type="submission" date="2024-11" db="EMBL/GenBank/DDBJ databases">
        <title>A near-complete genome assembly of Cinchona calisaya.</title>
        <authorList>
            <person name="Lian D.C."/>
            <person name="Zhao X.W."/>
            <person name="Wei L."/>
        </authorList>
    </citation>
    <scope>NUCLEOTIDE SEQUENCE [LARGE SCALE GENOMIC DNA]</scope>
    <source>
        <tissue evidence="3">Nenye</tissue>
    </source>
</reference>
<evidence type="ECO:0000313" key="4">
    <source>
        <dbReference type="Proteomes" id="UP001630127"/>
    </source>
</evidence>
<organism evidence="3 4">
    <name type="scientific">Cinchona calisaya</name>
    <dbReference type="NCBI Taxonomy" id="153742"/>
    <lineage>
        <taxon>Eukaryota</taxon>
        <taxon>Viridiplantae</taxon>
        <taxon>Streptophyta</taxon>
        <taxon>Embryophyta</taxon>
        <taxon>Tracheophyta</taxon>
        <taxon>Spermatophyta</taxon>
        <taxon>Magnoliopsida</taxon>
        <taxon>eudicotyledons</taxon>
        <taxon>Gunneridae</taxon>
        <taxon>Pentapetalae</taxon>
        <taxon>asterids</taxon>
        <taxon>lamiids</taxon>
        <taxon>Gentianales</taxon>
        <taxon>Rubiaceae</taxon>
        <taxon>Cinchonoideae</taxon>
        <taxon>Cinchoneae</taxon>
        <taxon>Cinchona</taxon>
    </lineage>
</organism>
<dbReference type="PANTHER" id="PTHR46398:SF7">
    <property type="entry name" value="ALPHA_BETA-HYDROLASES SUPERFAMILY PROTEIN"/>
    <property type="match status" value="1"/>
</dbReference>
<evidence type="ECO:0000313" key="3">
    <source>
        <dbReference type="EMBL" id="KAL3522562.1"/>
    </source>
</evidence>
<name>A0ABD2ZVR0_9GENT</name>
<dbReference type="InterPro" id="IPR005592">
    <property type="entry name" value="Mono/diacylglycerol_lipase_N"/>
</dbReference>
<evidence type="ECO:0000256" key="1">
    <source>
        <dbReference type="SAM" id="SignalP"/>
    </source>
</evidence>
<proteinExistence type="predicted"/>
<gene>
    <name evidence="3" type="ORF">ACH5RR_015396</name>
</gene>
<sequence>MLVYCGVECFLVLGCLSWGWKRCTYIGSYDNVTWPIATAEEFEPITRICRLILAVYEPDLKNPKYAPAGGFRLNLDWLIKRVTYEQTQGNAPPYIIYLDHDHG</sequence>
<feature type="domain" description="Mono-/di-acylglycerol lipase N-terminal" evidence="2">
    <location>
        <begin position="7"/>
        <end position="70"/>
    </location>
</feature>
<dbReference type="Proteomes" id="UP001630127">
    <property type="component" value="Unassembled WGS sequence"/>
</dbReference>
<dbReference type="PANTHER" id="PTHR46398">
    <property type="entry name" value="ALPHA/BETA-HYDROLASES SUPERFAMILY PROTEIN"/>
    <property type="match status" value="1"/>
</dbReference>
<comment type="caution">
    <text evidence="3">The sequence shown here is derived from an EMBL/GenBank/DDBJ whole genome shotgun (WGS) entry which is preliminary data.</text>
</comment>
<keyword evidence="4" id="KW-1185">Reference proteome</keyword>
<evidence type="ECO:0000259" key="2">
    <source>
        <dbReference type="Pfam" id="PF03893"/>
    </source>
</evidence>
<dbReference type="AlphaFoldDB" id="A0ABD2ZVR0"/>
<protein>
    <recommendedName>
        <fullName evidence="2">Mono-/di-acylglycerol lipase N-terminal domain-containing protein</fullName>
    </recommendedName>
</protein>
<accession>A0ABD2ZVR0</accession>
<feature type="signal peptide" evidence="1">
    <location>
        <begin position="1"/>
        <end position="17"/>
    </location>
</feature>
<feature type="chain" id="PRO_5044757832" description="Mono-/di-acylglycerol lipase N-terminal domain-containing protein" evidence="1">
    <location>
        <begin position="18"/>
        <end position="103"/>
    </location>
</feature>
<dbReference type="EMBL" id="JBJUIK010000007">
    <property type="protein sequence ID" value="KAL3522562.1"/>
    <property type="molecule type" value="Genomic_DNA"/>
</dbReference>